<keyword evidence="2" id="KW-1185">Reference proteome</keyword>
<sequence>MLSIYMNNSWTAPLMAVTIDEEFMDLKSGDIFYSWVEYEYESSINFFR</sequence>
<feature type="non-terminal residue" evidence="1">
    <location>
        <position position="48"/>
    </location>
</feature>
<reference evidence="1 2" key="1">
    <citation type="journal article" date="2018" name="Front. Plant Sci.">
        <title>Red Clover (Trifolium pratense) and Zigzag Clover (T. medium) - A Picture of Genomic Similarities and Differences.</title>
        <authorList>
            <person name="Dluhosova J."/>
            <person name="Istvanek J."/>
            <person name="Nedelnik J."/>
            <person name="Repkova J."/>
        </authorList>
    </citation>
    <scope>NUCLEOTIDE SEQUENCE [LARGE SCALE GENOMIC DNA]</scope>
    <source>
        <strain evidence="2">cv. 10/8</strain>
        <tissue evidence="1">Leaf</tissue>
    </source>
</reference>
<organism evidence="1 2">
    <name type="scientific">Trifolium medium</name>
    <dbReference type="NCBI Taxonomy" id="97028"/>
    <lineage>
        <taxon>Eukaryota</taxon>
        <taxon>Viridiplantae</taxon>
        <taxon>Streptophyta</taxon>
        <taxon>Embryophyta</taxon>
        <taxon>Tracheophyta</taxon>
        <taxon>Spermatophyta</taxon>
        <taxon>Magnoliopsida</taxon>
        <taxon>eudicotyledons</taxon>
        <taxon>Gunneridae</taxon>
        <taxon>Pentapetalae</taxon>
        <taxon>rosids</taxon>
        <taxon>fabids</taxon>
        <taxon>Fabales</taxon>
        <taxon>Fabaceae</taxon>
        <taxon>Papilionoideae</taxon>
        <taxon>50 kb inversion clade</taxon>
        <taxon>NPAAA clade</taxon>
        <taxon>Hologalegina</taxon>
        <taxon>IRL clade</taxon>
        <taxon>Trifolieae</taxon>
        <taxon>Trifolium</taxon>
    </lineage>
</organism>
<dbReference type="AlphaFoldDB" id="A0A392PJ71"/>
<evidence type="ECO:0000313" key="2">
    <source>
        <dbReference type="Proteomes" id="UP000265520"/>
    </source>
</evidence>
<protein>
    <submittedName>
        <fullName evidence="1">Uncharacterized protein</fullName>
    </submittedName>
</protein>
<evidence type="ECO:0000313" key="1">
    <source>
        <dbReference type="EMBL" id="MCI12123.1"/>
    </source>
</evidence>
<proteinExistence type="predicted"/>
<accession>A0A392PJ71</accession>
<comment type="caution">
    <text evidence="1">The sequence shown here is derived from an EMBL/GenBank/DDBJ whole genome shotgun (WGS) entry which is preliminary data.</text>
</comment>
<dbReference type="EMBL" id="LXQA010082833">
    <property type="protein sequence ID" value="MCI12123.1"/>
    <property type="molecule type" value="Genomic_DNA"/>
</dbReference>
<dbReference type="Proteomes" id="UP000265520">
    <property type="component" value="Unassembled WGS sequence"/>
</dbReference>
<name>A0A392PJ71_9FABA</name>